<dbReference type="InterPro" id="IPR058647">
    <property type="entry name" value="BSH_CzcB-like"/>
</dbReference>
<evidence type="ECO:0000313" key="7">
    <source>
        <dbReference type="Proteomes" id="UP000036908"/>
    </source>
</evidence>
<dbReference type="AlphaFoldDB" id="A0A0L8AMG2"/>
<evidence type="ECO:0000313" key="6">
    <source>
        <dbReference type="EMBL" id="KOF03375.1"/>
    </source>
</evidence>
<gene>
    <name evidence="6" type="ORF">OB69_08625</name>
</gene>
<feature type="coiled-coil region" evidence="2">
    <location>
        <begin position="25"/>
        <end position="55"/>
    </location>
</feature>
<dbReference type="Proteomes" id="UP000036908">
    <property type="component" value="Unassembled WGS sequence"/>
</dbReference>
<dbReference type="GO" id="GO:1990281">
    <property type="term" value="C:efflux pump complex"/>
    <property type="evidence" value="ECO:0007669"/>
    <property type="project" value="TreeGrafter"/>
</dbReference>
<sequence>MKAKSIATIFLAVLTVAACGPKSENEGLDAKKKELTEARVQLQEIRNKIETIEAEIAEADPDFFNGSGAATLVTTIKTEKKNFDHKIEVRGTVMSRTNVYVSAESMGLLTSVKVVEGQSVKKGQLLATIDSEQLEKSIDEVKNQLQYATTIFEKRERLWKKNIGTEVDFLTAKNNKESLEKQLSTLNTQLSKTNIVAPFAGSIEEVPVKAGEVVQPGSPIVFLVSNSDMYISAEVSEAYLGKVKVGDEVDVEIPSMNESYVSKIVSIGNVINPASRTFTIEVKLPNEASNAKVNIVSILGLTDYTNEEAITIPSRIIQEDLEGNFVYVLDAANKASKVHVKLGLSHDHETEVLSGLTGGEVIVDKGNRSIADGTTVKVQN</sequence>
<proteinExistence type="inferred from homology"/>
<dbReference type="EMBL" id="JSVA01000008">
    <property type="protein sequence ID" value="KOF03375.1"/>
    <property type="molecule type" value="Genomic_DNA"/>
</dbReference>
<dbReference type="PATRIC" id="fig|1566026.4.peg.3558"/>
<name>A0A0L8AMG2_9BACT</name>
<dbReference type="Gene3D" id="2.40.420.20">
    <property type="match status" value="1"/>
</dbReference>
<keyword evidence="7" id="KW-1185">Reference proteome</keyword>
<dbReference type="RefSeq" id="WP_053223319.1">
    <property type="nucleotide sequence ID" value="NZ_JSVA01000008.1"/>
</dbReference>
<dbReference type="Pfam" id="PF25989">
    <property type="entry name" value="YknX_C"/>
    <property type="match status" value="1"/>
</dbReference>
<dbReference type="Pfam" id="PF25973">
    <property type="entry name" value="BSH_CzcB"/>
    <property type="match status" value="1"/>
</dbReference>
<dbReference type="InterPro" id="IPR058637">
    <property type="entry name" value="YknX-like_C"/>
</dbReference>
<evidence type="ECO:0000256" key="2">
    <source>
        <dbReference type="SAM" id="Coils"/>
    </source>
</evidence>
<accession>A0A0L8AMG2</accession>
<comment type="caution">
    <text evidence="6">The sequence shown here is derived from an EMBL/GenBank/DDBJ whole genome shotgun (WGS) entry which is preliminary data.</text>
</comment>
<dbReference type="Pfam" id="PF25954">
    <property type="entry name" value="Beta-barrel_RND_2"/>
    <property type="match status" value="1"/>
</dbReference>
<evidence type="ECO:0000259" key="4">
    <source>
        <dbReference type="Pfam" id="PF25973"/>
    </source>
</evidence>
<dbReference type="InterPro" id="IPR058792">
    <property type="entry name" value="Beta-barrel_RND_2"/>
</dbReference>
<reference evidence="7" key="1">
    <citation type="submission" date="2014-11" db="EMBL/GenBank/DDBJ databases">
        <title>Genome sequencing of Roseivirga sp. D-25.</title>
        <authorList>
            <person name="Selvaratnam C."/>
            <person name="Thevarajoo S."/>
            <person name="Goh K.M."/>
            <person name="Eee R."/>
            <person name="Chan K.-G."/>
            <person name="Chong C.S."/>
        </authorList>
    </citation>
    <scope>NUCLEOTIDE SEQUENCE [LARGE SCALE GENOMIC DNA]</scope>
    <source>
        <strain evidence="7">D-25</strain>
    </source>
</reference>
<dbReference type="SUPFAM" id="SSF111369">
    <property type="entry name" value="HlyD-like secretion proteins"/>
    <property type="match status" value="1"/>
</dbReference>
<feature type="domain" description="CusB-like beta-barrel" evidence="3">
    <location>
        <begin position="231"/>
        <end position="289"/>
    </location>
</feature>
<keyword evidence="2" id="KW-0175">Coiled coil</keyword>
<feature type="domain" description="YknX-like C-terminal permuted SH3-like" evidence="5">
    <location>
        <begin position="309"/>
        <end position="378"/>
    </location>
</feature>
<dbReference type="NCBIfam" id="TIGR01730">
    <property type="entry name" value="RND_mfp"/>
    <property type="match status" value="1"/>
</dbReference>
<feature type="coiled-coil region" evidence="2">
    <location>
        <begin position="169"/>
        <end position="196"/>
    </location>
</feature>
<comment type="similarity">
    <text evidence="1">Belongs to the membrane fusion protein (MFP) (TC 8.A.1) family.</text>
</comment>
<organism evidence="6 7">
    <name type="scientific">Roseivirga seohaensis subsp. aquiponti</name>
    <dbReference type="NCBI Taxonomy" id="1566026"/>
    <lineage>
        <taxon>Bacteria</taxon>
        <taxon>Pseudomonadati</taxon>
        <taxon>Bacteroidota</taxon>
        <taxon>Cytophagia</taxon>
        <taxon>Cytophagales</taxon>
        <taxon>Roseivirgaceae</taxon>
        <taxon>Roseivirga</taxon>
    </lineage>
</organism>
<dbReference type="PANTHER" id="PTHR30469">
    <property type="entry name" value="MULTIDRUG RESISTANCE PROTEIN MDTA"/>
    <property type="match status" value="1"/>
</dbReference>
<dbReference type="Gene3D" id="2.40.30.170">
    <property type="match status" value="1"/>
</dbReference>
<dbReference type="Gene3D" id="2.40.50.100">
    <property type="match status" value="2"/>
</dbReference>
<dbReference type="GO" id="GO:0015562">
    <property type="term" value="F:efflux transmembrane transporter activity"/>
    <property type="evidence" value="ECO:0007669"/>
    <property type="project" value="TreeGrafter"/>
</dbReference>
<dbReference type="InterPro" id="IPR006143">
    <property type="entry name" value="RND_pump_MFP"/>
</dbReference>
<evidence type="ECO:0000259" key="5">
    <source>
        <dbReference type="Pfam" id="PF25989"/>
    </source>
</evidence>
<protein>
    <submittedName>
        <fullName evidence="6">Uncharacterized protein</fullName>
    </submittedName>
</protein>
<evidence type="ECO:0000259" key="3">
    <source>
        <dbReference type="Pfam" id="PF25954"/>
    </source>
</evidence>
<evidence type="ECO:0000256" key="1">
    <source>
        <dbReference type="ARBA" id="ARBA00009477"/>
    </source>
</evidence>
<dbReference type="PROSITE" id="PS51257">
    <property type="entry name" value="PROKAR_LIPOPROTEIN"/>
    <property type="match status" value="1"/>
</dbReference>
<dbReference type="PANTHER" id="PTHR30469:SF15">
    <property type="entry name" value="HLYD FAMILY OF SECRETION PROTEINS"/>
    <property type="match status" value="1"/>
</dbReference>
<feature type="domain" description="CzcB-like barrel-sandwich hybrid" evidence="4">
    <location>
        <begin position="99"/>
        <end position="220"/>
    </location>
</feature>